<keyword evidence="5" id="KW-1185">Reference proteome</keyword>
<sequence length="737" mass="80361">MARGLLKAFKSKKKKSTSEQKDSSKPTIGGHRATPPPPPGPTNPVPLPVIGGHRRKSGSSTERKDGSTSSAPTIGAHRTAPTPQGSNPVPLPVIGSHRAKAPTPTGTASIAEMQTWQSAKKTSDGSGERPSLIGRGRASKPVPTEDEKDSGPYNNSYGAYGSIPIPLDHDEDKDPGPYNNNYGAYGSIPIPLDHDEDKDPGPYNNYGGATTGGVTYRQPGDSFPDLEDDKDPGPYNNYGGATTYRQPGDSFPDLEDDKDPGPYNNYGGATTGGVTYRQPGDSFPDLEDDKDPGPYNNYGGATTGGVTYRRPGDSFPDLEDDKDPGPYNNYGAYGSIPLDDDVDSGDYNNVDYSEIDSDAGKRIRDDVKEHVDAQKSDTPSTGAKAVEPPKEEIPEVRKHRVWLIAQLGKEYAQERTTQRKDLVGAVHDVGADIAKYYAGVREFQNLASDDIQGMRRLLTSLGAETIADRFGTVDEARKYVEWWYGQLLEKARREELPIAEDGTVGDLSTRMVEYDDEAAQERSLVLVGNQKLYRNDEKKSPVDTKAGVTHFTGVGAEIFVVGLNNDIHMASHKIGKFHHSSLLGGKPVAMAGEIKATNGKIDWISNKSGHYKPSLTQLQQFLHHLSTDIPLDFPIQGMNVPAGTTARQVVEGVDTLGQKKEAFGRDHNKTQEMIYAWIAAIGKPAVKKVMHDMDWSMTYYDDEWEIEDENDDKVAPKLVRDALKKAYPNIKPVGNKS</sequence>
<dbReference type="RefSeq" id="WP_379154363.1">
    <property type="nucleotide sequence ID" value="NZ_JBHSRJ010000004.1"/>
</dbReference>
<evidence type="ECO:0000313" key="5">
    <source>
        <dbReference type="Proteomes" id="UP001596135"/>
    </source>
</evidence>
<dbReference type="InterPro" id="IPR044159">
    <property type="entry name" value="IQM"/>
</dbReference>
<name>A0ABW1LIY0_9ACTN</name>
<organism evidence="4 5">
    <name type="scientific">Nocardioides hankookensis</name>
    <dbReference type="NCBI Taxonomy" id="443157"/>
    <lineage>
        <taxon>Bacteria</taxon>
        <taxon>Bacillati</taxon>
        <taxon>Actinomycetota</taxon>
        <taxon>Actinomycetes</taxon>
        <taxon>Propionibacteriales</taxon>
        <taxon>Nocardioidaceae</taxon>
        <taxon>Nocardioides</taxon>
    </lineage>
</organism>
<evidence type="ECO:0000313" key="4">
    <source>
        <dbReference type="EMBL" id="MFC6043915.1"/>
    </source>
</evidence>
<comment type="caution">
    <text evidence="4">The sequence shown here is derived from an EMBL/GenBank/DDBJ whole genome shotgun (WGS) entry which is preliminary data.</text>
</comment>
<dbReference type="PANTHER" id="PTHR31250">
    <property type="entry name" value="IQ DOMAIN-CONTAINING PROTEIN IQM3"/>
    <property type="match status" value="1"/>
</dbReference>
<comment type="subcellular location">
    <subcellularLocation>
        <location evidence="1">Cytoplasm</location>
    </subcellularLocation>
</comment>
<feature type="region of interest" description="Disordered" evidence="3">
    <location>
        <begin position="1"/>
        <end position="342"/>
    </location>
</feature>
<evidence type="ECO:0000256" key="2">
    <source>
        <dbReference type="ARBA" id="ARBA00022490"/>
    </source>
</evidence>
<evidence type="ECO:0000256" key="3">
    <source>
        <dbReference type="SAM" id="MobiDB-lite"/>
    </source>
</evidence>
<dbReference type="Proteomes" id="UP001596135">
    <property type="component" value="Unassembled WGS sequence"/>
</dbReference>
<gene>
    <name evidence="4" type="ORF">ACFPYL_12545</name>
</gene>
<accession>A0ABW1LIY0</accession>
<feature type="compositionally biased region" description="Polar residues" evidence="3">
    <location>
        <begin position="104"/>
        <end position="120"/>
    </location>
</feature>
<reference evidence="5" key="1">
    <citation type="journal article" date="2019" name="Int. J. Syst. Evol. Microbiol.">
        <title>The Global Catalogue of Microorganisms (GCM) 10K type strain sequencing project: providing services to taxonomists for standard genome sequencing and annotation.</title>
        <authorList>
            <consortium name="The Broad Institute Genomics Platform"/>
            <consortium name="The Broad Institute Genome Sequencing Center for Infectious Disease"/>
            <person name="Wu L."/>
            <person name="Ma J."/>
        </authorList>
    </citation>
    <scope>NUCLEOTIDE SEQUENCE [LARGE SCALE GENOMIC DNA]</scope>
    <source>
        <strain evidence="5">CCUG 54522</strain>
    </source>
</reference>
<dbReference type="EMBL" id="JBHSRJ010000004">
    <property type="protein sequence ID" value="MFC6043915.1"/>
    <property type="molecule type" value="Genomic_DNA"/>
</dbReference>
<feature type="region of interest" description="Disordered" evidence="3">
    <location>
        <begin position="370"/>
        <end position="391"/>
    </location>
</feature>
<protein>
    <submittedName>
        <fullName evidence="4">Uncharacterized protein</fullName>
    </submittedName>
</protein>
<dbReference type="PANTHER" id="PTHR31250:SF27">
    <property type="entry name" value="IQ DOMAIN-CONTAINING PROTEIN IQM5"/>
    <property type="match status" value="1"/>
</dbReference>
<keyword evidence="2" id="KW-0963">Cytoplasm</keyword>
<proteinExistence type="predicted"/>
<feature type="compositionally biased region" description="Pro residues" evidence="3">
    <location>
        <begin position="34"/>
        <end position="47"/>
    </location>
</feature>
<evidence type="ECO:0000256" key="1">
    <source>
        <dbReference type="ARBA" id="ARBA00004496"/>
    </source>
</evidence>